<dbReference type="SUPFAM" id="SSF52540">
    <property type="entry name" value="P-loop containing nucleoside triphosphate hydrolases"/>
    <property type="match status" value="1"/>
</dbReference>
<dbReference type="GO" id="GO:0005886">
    <property type="term" value="C:plasma membrane"/>
    <property type="evidence" value="ECO:0007669"/>
    <property type="project" value="UniProtKB-SubCell"/>
</dbReference>
<keyword evidence="5 7" id="KW-1133">Transmembrane helix</keyword>
<feature type="domain" description="ABC transporter" evidence="8">
    <location>
        <begin position="352"/>
        <end position="591"/>
    </location>
</feature>
<feature type="transmembrane region" description="Helical" evidence="7">
    <location>
        <begin position="261"/>
        <end position="282"/>
    </location>
</feature>
<gene>
    <name evidence="10" type="ORF">CDQ84_01340</name>
</gene>
<dbReference type="KEGG" id="cthd:CDO33_04395"/>
<evidence type="ECO:0000259" key="8">
    <source>
        <dbReference type="PROSITE" id="PS50893"/>
    </source>
</evidence>
<dbReference type="SUPFAM" id="SSF90123">
    <property type="entry name" value="ABC transporter transmembrane region"/>
    <property type="match status" value="1"/>
</dbReference>
<evidence type="ECO:0000256" key="2">
    <source>
        <dbReference type="ARBA" id="ARBA00022692"/>
    </source>
</evidence>
<feature type="domain" description="ABC transmembrane type-1" evidence="9">
    <location>
        <begin position="34"/>
        <end position="318"/>
    </location>
</feature>
<dbReference type="Pfam" id="PF00005">
    <property type="entry name" value="ABC_tran"/>
    <property type="match status" value="1"/>
</dbReference>
<evidence type="ECO:0000256" key="7">
    <source>
        <dbReference type="SAM" id="Phobius"/>
    </source>
</evidence>
<dbReference type="PANTHER" id="PTHR43394">
    <property type="entry name" value="ATP-DEPENDENT PERMEASE MDL1, MITOCHONDRIAL"/>
    <property type="match status" value="1"/>
</dbReference>
<evidence type="ECO:0008006" key="12">
    <source>
        <dbReference type="Google" id="ProtNLM"/>
    </source>
</evidence>
<dbReference type="InterPro" id="IPR027417">
    <property type="entry name" value="P-loop_NTPase"/>
</dbReference>
<dbReference type="InterPro" id="IPR003439">
    <property type="entry name" value="ABC_transporter-like_ATP-bd"/>
</dbReference>
<dbReference type="PANTHER" id="PTHR43394:SF1">
    <property type="entry name" value="ATP-BINDING CASSETTE SUB-FAMILY B MEMBER 10, MITOCHONDRIAL"/>
    <property type="match status" value="1"/>
</dbReference>
<dbReference type="InterPro" id="IPR011527">
    <property type="entry name" value="ABC1_TM_dom"/>
</dbReference>
<dbReference type="Gene3D" id="1.20.1560.10">
    <property type="entry name" value="ABC transporter type 1, transmembrane domain"/>
    <property type="match status" value="1"/>
</dbReference>
<feature type="transmembrane region" description="Helical" evidence="7">
    <location>
        <begin position="21"/>
        <end position="39"/>
    </location>
</feature>
<keyword evidence="3" id="KW-0547">Nucleotide-binding</keyword>
<dbReference type="EMBL" id="NIOJ01000002">
    <property type="protein sequence ID" value="PNU01339.1"/>
    <property type="molecule type" value="Genomic_DNA"/>
</dbReference>
<dbReference type="InterPro" id="IPR036640">
    <property type="entry name" value="ABC1_TM_sf"/>
</dbReference>
<keyword evidence="4" id="KW-0067">ATP-binding</keyword>
<evidence type="ECO:0000256" key="3">
    <source>
        <dbReference type="ARBA" id="ARBA00022741"/>
    </source>
</evidence>
<dbReference type="SMART" id="SM00382">
    <property type="entry name" value="AAA"/>
    <property type="match status" value="1"/>
</dbReference>
<dbReference type="GO" id="GO:0015421">
    <property type="term" value="F:ABC-type oligopeptide transporter activity"/>
    <property type="evidence" value="ECO:0007669"/>
    <property type="project" value="TreeGrafter"/>
</dbReference>
<dbReference type="PROSITE" id="PS50893">
    <property type="entry name" value="ABC_TRANSPORTER_2"/>
    <property type="match status" value="1"/>
</dbReference>
<feature type="transmembrane region" description="Helical" evidence="7">
    <location>
        <begin position="169"/>
        <end position="187"/>
    </location>
</feature>
<keyword evidence="2 7" id="KW-0812">Transmembrane</keyword>
<dbReference type="GO" id="GO:0016887">
    <property type="term" value="F:ATP hydrolysis activity"/>
    <property type="evidence" value="ECO:0007669"/>
    <property type="project" value="InterPro"/>
</dbReference>
<feature type="transmembrane region" description="Helical" evidence="7">
    <location>
        <begin position="145"/>
        <end position="163"/>
    </location>
</feature>
<dbReference type="InterPro" id="IPR003593">
    <property type="entry name" value="AAA+_ATPase"/>
</dbReference>
<reference evidence="11" key="1">
    <citation type="submission" date="2017-06" db="EMBL/GenBank/DDBJ databases">
        <title>Investigating the central metabolism of Clostridium thermosuccinogenes.</title>
        <authorList>
            <person name="Koendjbiharie J.G."/>
            <person name="Van Kranenburg R."/>
            <person name="Vriesendorp B."/>
        </authorList>
    </citation>
    <scope>NUCLEOTIDE SEQUENCE [LARGE SCALE GENOMIC DNA]</scope>
    <source>
        <strain evidence="11">DSM 5806</strain>
    </source>
</reference>
<dbReference type="OrthoDB" id="1699242at2"/>
<dbReference type="PROSITE" id="PS50929">
    <property type="entry name" value="ABC_TM1F"/>
    <property type="match status" value="1"/>
</dbReference>
<keyword evidence="11" id="KW-1185">Reference proteome</keyword>
<dbReference type="RefSeq" id="WP_103079919.1">
    <property type="nucleotide sequence ID" value="NZ_CP021850.1"/>
</dbReference>
<evidence type="ECO:0000313" key="11">
    <source>
        <dbReference type="Proteomes" id="UP000236151"/>
    </source>
</evidence>
<dbReference type="Gene3D" id="3.40.50.300">
    <property type="entry name" value="P-loop containing nucleotide triphosphate hydrolases"/>
    <property type="match status" value="1"/>
</dbReference>
<proteinExistence type="predicted"/>
<dbReference type="AlphaFoldDB" id="A0A2K2FRE0"/>
<name>A0A2K2FRE0_9CLOT</name>
<organism evidence="10 11">
    <name type="scientific">Clostridium thermosuccinogenes</name>
    <dbReference type="NCBI Taxonomy" id="84032"/>
    <lineage>
        <taxon>Bacteria</taxon>
        <taxon>Bacillati</taxon>
        <taxon>Bacillota</taxon>
        <taxon>Clostridia</taxon>
        <taxon>Eubacteriales</taxon>
        <taxon>Clostridiaceae</taxon>
        <taxon>Clostridium</taxon>
    </lineage>
</organism>
<protein>
    <recommendedName>
        <fullName evidence="12">ABC transporter ATP-binding protein</fullName>
    </recommendedName>
</protein>
<comment type="subcellular location">
    <subcellularLocation>
        <location evidence="1">Cell membrane</location>
        <topology evidence="1">Multi-pass membrane protein</topology>
    </subcellularLocation>
</comment>
<evidence type="ECO:0000259" key="9">
    <source>
        <dbReference type="PROSITE" id="PS50929"/>
    </source>
</evidence>
<evidence type="ECO:0000256" key="4">
    <source>
        <dbReference type="ARBA" id="ARBA00022840"/>
    </source>
</evidence>
<evidence type="ECO:0000313" key="10">
    <source>
        <dbReference type="EMBL" id="PNU01339.1"/>
    </source>
</evidence>
<dbReference type="InterPro" id="IPR039421">
    <property type="entry name" value="Type_1_exporter"/>
</dbReference>
<evidence type="ECO:0000256" key="1">
    <source>
        <dbReference type="ARBA" id="ARBA00004651"/>
    </source>
</evidence>
<sequence length="601" mass="69422">MKKIISFFHNIKEIIRILWEASKIMTLLLLFNNIIRNALWPLRGLVVKQIIDMITLSLEKGIESYQRPLALYILLFFLFFWLNRIWWPLNSFTQALMLSKIGHGTRMRIIKVMENIELSFFDKSENYDTYHKALELTNGRQPINVVNNILGLISLIISFVSAFTVMISINIPVSIILIISSIPSLVWENRFNQKLYNFEQETTREKRLLNYIFKLFTDKKSAKEIRTFRFEKYLSDKHEATLKDYNSKYFRLITSKIKIDSLFWILMQISLMASYFIIIASASEGRIPLGDLSFFLSVSIGLQNAIKNIESSFNNVIQSSRYIDNLTSFEKSYLNISTKHGYKPIPETVESIEFRNVSFSYPNSEKAVLKNVSFKLSVPQNVILLGENGSGKTTLIKLLLGFYKPSKGEILLNGCNISDFDIRDYHKLFSVCFQDYIKYGFSLKDNIIMANSNIDDITFEQIIGKVQLLDLVRKLPYQEQTYLSKEYDEKGVELSGGQYNKIAIARALAKNSKIVVFDEPNASLDAKAEQNLFNLYSELTKDKLGIMITHRLSTAVCADMILVLKDGKLVEHGTHDQLMKLNQEYAFLFNMQSKQYISEVS</sequence>
<evidence type="ECO:0000256" key="6">
    <source>
        <dbReference type="ARBA" id="ARBA00023136"/>
    </source>
</evidence>
<keyword evidence="6 7" id="KW-0472">Membrane</keyword>
<feature type="transmembrane region" description="Helical" evidence="7">
    <location>
        <begin position="69"/>
        <end position="87"/>
    </location>
</feature>
<dbReference type="Proteomes" id="UP000236151">
    <property type="component" value="Unassembled WGS sequence"/>
</dbReference>
<evidence type="ECO:0000256" key="5">
    <source>
        <dbReference type="ARBA" id="ARBA00022989"/>
    </source>
</evidence>
<accession>A0A2K2FRE0</accession>
<comment type="caution">
    <text evidence="10">The sequence shown here is derived from an EMBL/GenBank/DDBJ whole genome shotgun (WGS) entry which is preliminary data.</text>
</comment>
<dbReference type="GO" id="GO:0005524">
    <property type="term" value="F:ATP binding"/>
    <property type="evidence" value="ECO:0007669"/>
    <property type="project" value="UniProtKB-KW"/>
</dbReference>